<dbReference type="PANTHER" id="PTHR33371:SF4">
    <property type="entry name" value="INTERMEMBRANE PHOSPHOLIPID TRANSPORT SYSTEM BINDING PROTEIN MLAD"/>
    <property type="match status" value="1"/>
</dbReference>
<feature type="transmembrane region" description="Helical" evidence="1">
    <location>
        <begin position="7"/>
        <end position="27"/>
    </location>
</feature>
<evidence type="ECO:0000313" key="4">
    <source>
        <dbReference type="Proteomes" id="UP000187506"/>
    </source>
</evidence>
<dbReference type="PANTHER" id="PTHR33371">
    <property type="entry name" value="INTERMEMBRANE PHOSPHOLIPID TRANSPORT SYSTEM BINDING PROTEIN MLAD-RELATED"/>
    <property type="match status" value="1"/>
</dbReference>
<protein>
    <submittedName>
        <fullName evidence="3">ABC transporter substrate-binding protein</fullName>
    </submittedName>
</protein>
<dbReference type="AlphaFoldDB" id="A0AAC9LMP9"/>
<evidence type="ECO:0000259" key="2">
    <source>
        <dbReference type="Pfam" id="PF02470"/>
    </source>
</evidence>
<evidence type="ECO:0000313" key="3">
    <source>
        <dbReference type="EMBL" id="APY00230.1"/>
    </source>
</evidence>
<dbReference type="KEGG" id="lvn:BWR22_07855"/>
<dbReference type="InterPro" id="IPR052336">
    <property type="entry name" value="MlaD_Phospholipid_Transporter"/>
</dbReference>
<dbReference type="Pfam" id="PF02470">
    <property type="entry name" value="MlaD"/>
    <property type="match status" value="1"/>
</dbReference>
<dbReference type="RefSeq" id="WP_076733137.1">
    <property type="nucleotide sequence ID" value="NZ_CP019352.1"/>
</dbReference>
<keyword evidence="1" id="KW-0812">Transmembrane</keyword>
<sequence length="320" mass="35515">MKITREVKTAILAITGILLFIFGFSYLKGKNLLDDSIIVYAKYDNVEGLTPSTPVTINGYIVGKVLDIYFEDESSGVLVVKMDIDTKFKFSKNSKAELFQNGFIGGKAVQIIPAYDNDANAEDGDYLKSQVKEGMMELVNERLTPLQEKIEKVMSETDTLLVGFNNAFDAKAQQDLKNSIASLNATVSSFNATAKSLNSLIDNNKSKLDNTITNFENTSGNLSTMTDKMAQVDIAKTVEDLQSTIKKFDNLIASVENGEGSIGKLLKDDELYKNLSGASNQMEELLQDMKLNPKRYVHFSLFGKKPKRYDAEGNEIEDQK</sequence>
<organism evidence="3 4">
    <name type="scientific">Lacinutrix venerupis</name>
    <dbReference type="NCBI Taxonomy" id="1486034"/>
    <lineage>
        <taxon>Bacteria</taxon>
        <taxon>Pseudomonadati</taxon>
        <taxon>Bacteroidota</taxon>
        <taxon>Flavobacteriia</taxon>
        <taxon>Flavobacteriales</taxon>
        <taxon>Flavobacteriaceae</taxon>
        <taxon>Lacinutrix</taxon>
    </lineage>
</organism>
<feature type="domain" description="Mce/MlaD" evidence="2">
    <location>
        <begin position="38"/>
        <end position="113"/>
    </location>
</feature>
<keyword evidence="4" id="KW-1185">Reference proteome</keyword>
<keyword evidence="1" id="KW-1133">Transmembrane helix</keyword>
<gene>
    <name evidence="3" type="ORF">BWR22_07855</name>
</gene>
<evidence type="ECO:0000256" key="1">
    <source>
        <dbReference type="SAM" id="Phobius"/>
    </source>
</evidence>
<dbReference type="EMBL" id="CP019352">
    <property type="protein sequence ID" value="APY00230.1"/>
    <property type="molecule type" value="Genomic_DNA"/>
</dbReference>
<dbReference type="Gene3D" id="1.20.58.60">
    <property type="match status" value="1"/>
</dbReference>
<proteinExistence type="predicted"/>
<dbReference type="Proteomes" id="UP000187506">
    <property type="component" value="Chromosome"/>
</dbReference>
<accession>A0AAC9LMP9</accession>
<dbReference type="InterPro" id="IPR003399">
    <property type="entry name" value="Mce/MlaD"/>
</dbReference>
<name>A0AAC9LMP9_9FLAO</name>
<reference evidence="3 4" key="1">
    <citation type="submission" date="2017-01" db="EMBL/GenBank/DDBJ databases">
        <title>Complete genome of Lacinutrix venerupis DOK2-8 isolated from seawater in Dokdo.</title>
        <authorList>
            <person name="Chi W.-J."/>
            <person name="Kim J.H."/>
        </authorList>
    </citation>
    <scope>NUCLEOTIDE SEQUENCE [LARGE SCALE GENOMIC DNA]</scope>
    <source>
        <strain evidence="3 4">DOK2-8</strain>
    </source>
</reference>
<keyword evidence="1" id="KW-0472">Membrane</keyword>